<feature type="domain" description="Glycosyl hydrolase family 95 catalytic" evidence="4">
    <location>
        <begin position="466"/>
        <end position="883"/>
    </location>
</feature>
<protein>
    <recommendedName>
        <fullName evidence="7">Glycosyl hydrolase family 95 N-terminal domain-containing protein</fullName>
    </recommendedName>
</protein>
<gene>
    <name evidence="5" type="ORF">BGZ99_001994</name>
</gene>
<dbReference type="AlphaFoldDB" id="A0A9P6UXS4"/>
<dbReference type="Proteomes" id="UP000738325">
    <property type="component" value="Unassembled WGS sequence"/>
</dbReference>
<dbReference type="Pfam" id="PF21307">
    <property type="entry name" value="Glyco_hydro_95_C"/>
    <property type="match status" value="1"/>
</dbReference>
<evidence type="ECO:0000256" key="1">
    <source>
        <dbReference type="SAM" id="MobiDB-lite"/>
    </source>
</evidence>
<evidence type="ECO:0000313" key="6">
    <source>
        <dbReference type="Proteomes" id="UP000738325"/>
    </source>
</evidence>
<organism evidence="5 6">
    <name type="scientific">Dissophora globulifera</name>
    <dbReference type="NCBI Taxonomy" id="979702"/>
    <lineage>
        <taxon>Eukaryota</taxon>
        <taxon>Fungi</taxon>
        <taxon>Fungi incertae sedis</taxon>
        <taxon>Mucoromycota</taxon>
        <taxon>Mortierellomycotina</taxon>
        <taxon>Mortierellomycetes</taxon>
        <taxon>Mortierellales</taxon>
        <taxon>Mortierellaceae</taxon>
        <taxon>Dissophora</taxon>
    </lineage>
</organism>
<dbReference type="SUPFAM" id="SSF48208">
    <property type="entry name" value="Six-hairpin glycosidases"/>
    <property type="match status" value="1"/>
</dbReference>
<keyword evidence="6" id="KW-1185">Reference proteome</keyword>
<dbReference type="GO" id="GO:0004560">
    <property type="term" value="F:alpha-L-fucosidase activity"/>
    <property type="evidence" value="ECO:0007669"/>
    <property type="project" value="TreeGrafter"/>
</dbReference>
<dbReference type="PANTHER" id="PTHR31084:SF3">
    <property type="entry name" value="ALPHA-FUCOSIDASE A"/>
    <property type="match status" value="1"/>
</dbReference>
<dbReference type="Gene3D" id="1.50.10.10">
    <property type="match status" value="1"/>
</dbReference>
<evidence type="ECO:0000259" key="4">
    <source>
        <dbReference type="Pfam" id="PF22124"/>
    </source>
</evidence>
<dbReference type="InterPro" id="IPR054363">
    <property type="entry name" value="GH95_cat"/>
</dbReference>
<dbReference type="Pfam" id="PF22124">
    <property type="entry name" value="Glyco_hydro_95_cat"/>
    <property type="match status" value="1"/>
</dbReference>
<comment type="caution">
    <text evidence="5">The sequence shown here is derived from an EMBL/GenBank/DDBJ whole genome shotgun (WGS) entry which is preliminary data.</text>
</comment>
<feature type="domain" description="Glycosyl hydrolase family 95 N-terminal" evidence="2">
    <location>
        <begin position="169"/>
        <end position="434"/>
    </location>
</feature>
<proteinExistence type="predicted"/>
<dbReference type="InterPro" id="IPR027414">
    <property type="entry name" value="GH95_N_dom"/>
</dbReference>
<feature type="region of interest" description="Disordered" evidence="1">
    <location>
        <begin position="88"/>
        <end position="112"/>
    </location>
</feature>
<dbReference type="Gene3D" id="2.70.98.50">
    <property type="entry name" value="putative glycoside hydrolase family protein from bacillus halodurans"/>
    <property type="match status" value="1"/>
</dbReference>
<dbReference type="InterPro" id="IPR008928">
    <property type="entry name" value="6-hairpin_glycosidase_sf"/>
</dbReference>
<sequence length="1002" mass="111285">MRQLQSLPTHLHQHQRQLRYRPRPAPRRGWLPLLALTLLLAQDLELSGARCSFGVSAQLLSVQGLVPDAVPVSVIPARFLSQDKEDGFVVQDPVPPYYDSDSNDSNKVRDEDEEQIRQILQGECQRLMEIPSGAASLPLEPAFMMGAADDISETSNGATRAPGIPAWRLWYRTPAKSVEHDGFLLGNGRAQVLVGGSINVERLVLNEESCWSGGPGSARMAKAKAKAKATDDVVNGDYEYRGGNVAKDDAQERQEALLKFRDALREKQKIFPTTPIAKTLQGDERGFGRPEAFGEILVEEMRPFERVDHYKRELDLETGIAQVSFSKLDVEYTREHFCSYPDSVCMMRIKSSQPKAISIKVLLNSHHSDGLEYTNVHNRLGMRARLASNNMTIEAMVAIKTEGATGVSMSNNRQVIALGFDAITLYYTVGTGWAASAFPDFEDKDPHDRLATAVDKALTLFYPDQVEKHVKDYQALFQEFSLDLGQPENILATNELIEASRNGRAGSEESYLDAVMVQYARYLLISLSRPGSLPISGHTVWGTDKKMAEDSPSSGYKMNIDLQMNYWLAESTGLGETVGPLIDYMENLLVPRGQDTAQLHHGVRGWMTHPFSNIWAHTGPTSELHSFYFPAASAWLCQQAWDHYLYSQDYYYLRDHAYPLMKGASQFWVESLVQHQGGGNNISSFSYLTSPSYSPEHGPFTEGSALDQQLVWQLFNATLEAVAIVGEKDKTFVQNLTGTLAGLSPGLKVGGWGQLQEWNLDLDDPNSKFRHLAPFWAVYPGHQIFLPREASTPGDNCTYSRDELLQAARVSLERRGMGDTEEEKDLGWPKSWRAAVWARLSDGAKASEALDLFKARNVKHANLLDFEEGLAGQLGIGAAIVEMVIQSRAPGFVDILTAAAEPGLPERWLKKGGVQGYRTREGHQVTAAWEEGKVRRVEVLASVKAAVLAVRIGTMKDEEETPSSKVRVAIKGSTKVPVFKRERDAISLTMTKGLTYVIEIDV</sequence>
<evidence type="ECO:0000259" key="3">
    <source>
        <dbReference type="Pfam" id="PF21307"/>
    </source>
</evidence>
<accession>A0A9P6UXS4</accession>
<feature type="domain" description="Alpha fucosidase A-like C-terminal" evidence="3">
    <location>
        <begin position="902"/>
        <end position="998"/>
    </location>
</feature>
<evidence type="ECO:0000259" key="2">
    <source>
        <dbReference type="Pfam" id="PF14498"/>
    </source>
</evidence>
<feature type="region of interest" description="Disordered" evidence="1">
    <location>
        <begin position="1"/>
        <end position="20"/>
    </location>
</feature>
<dbReference type="EMBL" id="JAAAIP010000155">
    <property type="protein sequence ID" value="KAG0324300.1"/>
    <property type="molecule type" value="Genomic_DNA"/>
</dbReference>
<evidence type="ECO:0000313" key="5">
    <source>
        <dbReference type="EMBL" id="KAG0324300.1"/>
    </source>
</evidence>
<dbReference type="InterPro" id="IPR049053">
    <property type="entry name" value="AFCA-like_C"/>
</dbReference>
<dbReference type="GO" id="GO:0005975">
    <property type="term" value="P:carbohydrate metabolic process"/>
    <property type="evidence" value="ECO:0007669"/>
    <property type="project" value="InterPro"/>
</dbReference>
<name>A0A9P6UXS4_9FUNG</name>
<feature type="compositionally biased region" description="Basic residues" evidence="1">
    <location>
        <begin position="11"/>
        <end position="20"/>
    </location>
</feature>
<dbReference type="Pfam" id="PF14498">
    <property type="entry name" value="Glyco_hyd_65N_2"/>
    <property type="match status" value="1"/>
</dbReference>
<dbReference type="InterPro" id="IPR012341">
    <property type="entry name" value="6hp_glycosidase-like_sf"/>
</dbReference>
<dbReference type="PANTHER" id="PTHR31084">
    <property type="entry name" value="ALPHA-L-FUCOSIDASE 2"/>
    <property type="match status" value="1"/>
</dbReference>
<reference evidence="5" key="1">
    <citation type="journal article" date="2020" name="Fungal Divers.">
        <title>Resolving the Mortierellaceae phylogeny through synthesis of multi-gene phylogenetics and phylogenomics.</title>
        <authorList>
            <person name="Vandepol N."/>
            <person name="Liber J."/>
            <person name="Desiro A."/>
            <person name="Na H."/>
            <person name="Kennedy M."/>
            <person name="Barry K."/>
            <person name="Grigoriev I.V."/>
            <person name="Miller A.N."/>
            <person name="O'Donnell K."/>
            <person name="Stajich J.E."/>
            <person name="Bonito G."/>
        </authorList>
    </citation>
    <scope>NUCLEOTIDE SEQUENCE</scope>
    <source>
        <strain evidence="5">REB-010B</strain>
    </source>
</reference>
<evidence type="ECO:0008006" key="7">
    <source>
        <dbReference type="Google" id="ProtNLM"/>
    </source>
</evidence>
<dbReference type="OrthoDB" id="2848340at2759"/>